<keyword evidence="19" id="KW-1185">Reference proteome</keyword>
<keyword evidence="12" id="KW-0067">ATP-binding</keyword>
<keyword evidence="14" id="KW-0843">Virulence</keyword>
<reference evidence="18 19" key="1">
    <citation type="submission" date="2023-07" db="EMBL/GenBank/DDBJ databases">
        <title>Sorghum-associated microbial communities from plants grown in Nebraska, USA.</title>
        <authorList>
            <person name="Schachtman D."/>
        </authorList>
    </citation>
    <scope>NUCLEOTIDE SEQUENCE [LARGE SCALE GENOMIC DNA]</scope>
    <source>
        <strain evidence="18 19">DS2154</strain>
    </source>
</reference>
<evidence type="ECO:0000256" key="14">
    <source>
        <dbReference type="ARBA" id="ARBA00023026"/>
    </source>
</evidence>
<organism evidence="18 19">
    <name type="scientific">Caulobacter rhizosphaerae</name>
    <dbReference type="NCBI Taxonomy" id="2010972"/>
    <lineage>
        <taxon>Bacteria</taxon>
        <taxon>Pseudomonadati</taxon>
        <taxon>Pseudomonadota</taxon>
        <taxon>Alphaproteobacteria</taxon>
        <taxon>Caulobacterales</taxon>
        <taxon>Caulobacteraceae</taxon>
        <taxon>Caulobacter</taxon>
    </lineage>
</organism>
<keyword evidence="7" id="KW-0288">FMN</keyword>
<gene>
    <name evidence="18" type="ORF">J2800_000171</name>
</gene>
<dbReference type="EC" id="2.7.13.3" evidence="2"/>
<keyword evidence="15" id="KW-0675">Receptor</keyword>
<evidence type="ECO:0000256" key="1">
    <source>
        <dbReference type="ARBA" id="ARBA00000085"/>
    </source>
</evidence>
<comment type="caution">
    <text evidence="18">The sequence shown here is derived from an EMBL/GenBank/DDBJ whole genome shotgun (WGS) entry which is preliminary data.</text>
</comment>
<evidence type="ECO:0000256" key="12">
    <source>
        <dbReference type="ARBA" id="ARBA00022840"/>
    </source>
</evidence>
<dbReference type="InterPro" id="IPR013655">
    <property type="entry name" value="PAS_fold_3"/>
</dbReference>
<keyword evidence="3" id="KW-0600">Photoreceptor protein</keyword>
<evidence type="ECO:0000256" key="11">
    <source>
        <dbReference type="ARBA" id="ARBA00022777"/>
    </source>
</evidence>
<accession>A0ABU1MUU5</accession>
<keyword evidence="11" id="KW-0418">Kinase</keyword>
<dbReference type="Pfam" id="PF08447">
    <property type="entry name" value="PAS_3"/>
    <property type="match status" value="1"/>
</dbReference>
<dbReference type="InterPro" id="IPR000700">
    <property type="entry name" value="PAS-assoc_C"/>
</dbReference>
<keyword evidence="10" id="KW-0547">Nucleotide-binding</keyword>
<sequence>MTTDAKKVSPIGLVLETALDATVIMGVDGRVRDWNRQAEATFGWSRQEALGRPMAELIIPEPDRPSHTEGLRRHLETGAPGILNRRIEVVATDREGRLFPVELSVARIDDGDDLSFVGFIRDISDRLTAQQALQVERDRSQSVLDNMLDALVLMDRDLRVLQVNQAALRMEGRSAESMLGRTHEEIWPGPEAERLRQRYREVLGAQVALAFEEPWNDGRGTMWLEIRAQPTPEGVAVFYRDVTKRKTAEAVLRDSEARLLTLANVAPAMVWMSSDRGEVEFLNDRWFAFTGVSPGAEVDPASLLHPDDAVRAAKIWEGALKTGKGFEAELRVRRGDGQFRWFLSRSEPVLDREGGVAGWIGASIDIDDRRRAQERLELMVNELNHRVKNNLAAVQSLAAQTFRGTLSLPEAREAFTARLMALSRAHDILTRQQWEGAQLAKIATDVLAPNLANLAAVTLEGPPVSLGPNAALTLSMAFHELCTNALKYGALSRPEGRVALTWAVEPSGMLHLTWTETGGPKVSPPAATGFGSRLLTRSLAAELRGVVSLAFDEAGVVCTIDAPLDHGRLAPASALPQITWPPEGAF</sequence>
<feature type="domain" description="PAC" evidence="17">
    <location>
        <begin position="85"/>
        <end position="135"/>
    </location>
</feature>
<keyword evidence="13" id="KW-0157">Chromophore</keyword>
<evidence type="ECO:0000256" key="3">
    <source>
        <dbReference type="ARBA" id="ARBA00022543"/>
    </source>
</evidence>
<dbReference type="Pfam" id="PF08448">
    <property type="entry name" value="PAS_4"/>
    <property type="match status" value="1"/>
</dbReference>
<dbReference type="PROSITE" id="PS50113">
    <property type="entry name" value="PAC"/>
    <property type="match status" value="2"/>
</dbReference>
<name>A0ABU1MUU5_9CAUL</name>
<evidence type="ECO:0000256" key="6">
    <source>
        <dbReference type="ARBA" id="ARBA00022630"/>
    </source>
</evidence>
<evidence type="ECO:0000256" key="2">
    <source>
        <dbReference type="ARBA" id="ARBA00012438"/>
    </source>
</evidence>
<keyword evidence="5" id="KW-0716">Sensory transduction</keyword>
<dbReference type="InterPro" id="IPR000014">
    <property type="entry name" value="PAS"/>
</dbReference>
<keyword evidence="9" id="KW-0677">Repeat</keyword>
<dbReference type="SMART" id="SM00911">
    <property type="entry name" value="HWE_HK"/>
    <property type="match status" value="1"/>
</dbReference>
<keyword evidence="4" id="KW-0597">Phosphoprotein</keyword>
<evidence type="ECO:0000256" key="13">
    <source>
        <dbReference type="ARBA" id="ARBA00022991"/>
    </source>
</evidence>
<evidence type="ECO:0000259" key="17">
    <source>
        <dbReference type="PROSITE" id="PS50113"/>
    </source>
</evidence>
<dbReference type="PROSITE" id="PS50112">
    <property type="entry name" value="PAS"/>
    <property type="match status" value="2"/>
</dbReference>
<evidence type="ECO:0000256" key="10">
    <source>
        <dbReference type="ARBA" id="ARBA00022741"/>
    </source>
</evidence>
<evidence type="ECO:0000313" key="19">
    <source>
        <dbReference type="Proteomes" id="UP001262754"/>
    </source>
</evidence>
<dbReference type="SUPFAM" id="SSF55785">
    <property type="entry name" value="PYP-like sensor domain (PAS domain)"/>
    <property type="match status" value="3"/>
</dbReference>
<dbReference type="Gene3D" id="3.30.450.20">
    <property type="entry name" value="PAS domain"/>
    <property type="match status" value="3"/>
</dbReference>
<evidence type="ECO:0000256" key="4">
    <source>
        <dbReference type="ARBA" id="ARBA00022553"/>
    </source>
</evidence>
<dbReference type="Gene3D" id="3.30.565.10">
    <property type="entry name" value="Histidine kinase-like ATPase, C-terminal domain"/>
    <property type="match status" value="1"/>
</dbReference>
<dbReference type="Pfam" id="PF07536">
    <property type="entry name" value="HWE_HK"/>
    <property type="match status" value="1"/>
</dbReference>
<feature type="domain" description="PAS" evidence="16">
    <location>
        <begin position="14"/>
        <end position="78"/>
    </location>
</feature>
<keyword evidence="8" id="KW-0808">Transferase</keyword>
<dbReference type="InterPro" id="IPR013656">
    <property type="entry name" value="PAS_4"/>
</dbReference>
<proteinExistence type="predicted"/>
<dbReference type="PANTHER" id="PTHR41523">
    <property type="entry name" value="TWO-COMPONENT SYSTEM SENSOR PROTEIN"/>
    <property type="match status" value="1"/>
</dbReference>
<feature type="domain" description="PAS" evidence="16">
    <location>
        <begin position="136"/>
        <end position="206"/>
    </location>
</feature>
<dbReference type="SMART" id="SM00086">
    <property type="entry name" value="PAC"/>
    <property type="match status" value="2"/>
</dbReference>
<dbReference type="InterPro" id="IPR011102">
    <property type="entry name" value="Sig_transdc_His_kinase_HWE"/>
</dbReference>
<dbReference type="InterPro" id="IPR001610">
    <property type="entry name" value="PAC"/>
</dbReference>
<evidence type="ECO:0000256" key="8">
    <source>
        <dbReference type="ARBA" id="ARBA00022679"/>
    </source>
</evidence>
<dbReference type="PANTHER" id="PTHR41523:SF7">
    <property type="entry name" value="HISTIDINE KINASE"/>
    <property type="match status" value="1"/>
</dbReference>
<keyword evidence="6" id="KW-0285">Flavoprotein</keyword>
<dbReference type="Proteomes" id="UP001262754">
    <property type="component" value="Unassembled WGS sequence"/>
</dbReference>
<dbReference type="NCBIfam" id="TIGR00229">
    <property type="entry name" value="sensory_box"/>
    <property type="match status" value="3"/>
</dbReference>
<dbReference type="Pfam" id="PF00989">
    <property type="entry name" value="PAS"/>
    <property type="match status" value="1"/>
</dbReference>
<dbReference type="CDD" id="cd00130">
    <property type="entry name" value="PAS"/>
    <property type="match status" value="3"/>
</dbReference>
<dbReference type="InterPro" id="IPR035965">
    <property type="entry name" value="PAS-like_dom_sf"/>
</dbReference>
<feature type="domain" description="PAC" evidence="17">
    <location>
        <begin position="326"/>
        <end position="378"/>
    </location>
</feature>
<evidence type="ECO:0000256" key="5">
    <source>
        <dbReference type="ARBA" id="ARBA00022606"/>
    </source>
</evidence>
<evidence type="ECO:0000256" key="15">
    <source>
        <dbReference type="ARBA" id="ARBA00023170"/>
    </source>
</evidence>
<dbReference type="SMART" id="SM00091">
    <property type="entry name" value="PAS"/>
    <property type="match status" value="3"/>
</dbReference>
<evidence type="ECO:0000313" key="18">
    <source>
        <dbReference type="EMBL" id="MDR6529456.1"/>
    </source>
</evidence>
<evidence type="ECO:0000256" key="9">
    <source>
        <dbReference type="ARBA" id="ARBA00022737"/>
    </source>
</evidence>
<dbReference type="InterPro" id="IPR013767">
    <property type="entry name" value="PAS_fold"/>
</dbReference>
<dbReference type="RefSeq" id="WP_310028296.1">
    <property type="nucleotide sequence ID" value="NZ_JAVDRL010000001.1"/>
</dbReference>
<dbReference type="EMBL" id="JAVDRL010000001">
    <property type="protein sequence ID" value="MDR6529456.1"/>
    <property type="molecule type" value="Genomic_DNA"/>
</dbReference>
<protein>
    <recommendedName>
        <fullName evidence="2">histidine kinase</fullName>
        <ecNumber evidence="2">2.7.13.3</ecNumber>
    </recommendedName>
</protein>
<evidence type="ECO:0000259" key="16">
    <source>
        <dbReference type="PROSITE" id="PS50112"/>
    </source>
</evidence>
<evidence type="ECO:0000256" key="7">
    <source>
        <dbReference type="ARBA" id="ARBA00022643"/>
    </source>
</evidence>
<dbReference type="InterPro" id="IPR036890">
    <property type="entry name" value="HATPase_C_sf"/>
</dbReference>
<comment type="catalytic activity">
    <reaction evidence="1">
        <text>ATP + protein L-histidine = ADP + protein N-phospho-L-histidine.</text>
        <dbReference type="EC" id="2.7.13.3"/>
    </reaction>
</comment>